<dbReference type="EMBL" id="SUMF01000049">
    <property type="protein sequence ID" value="TJZ64239.1"/>
    <property type="molecule type" value="Genomic_DNA"/>
</dbReference>
<feature type="region of interest" description="Disordered" evidence="1">
    <location>
        <begin position="20"/>
        <end position="55"/>
    </location>
</feature>
<dbReference type="InterPro" id="IPR036737">
    <property type="entry name" value="OmpA-like_sf"/>
</dbReference>
<dbReference type="PROSITE" id="PS51257">
    <property type="entry name" value="PROKAR_LIPOPROTEIN"/>
    <property type="match status" value="1"/>
</dbReference>
<reference evidence="3 4" key="1">
    <citation type="submission" date="2019-04" db="EMBL/GenBank/DDBJ databases">
        <title>Chitiniphilus eburnea sp. nov., a novel chitinolytic bacterium isolated from aquaculture sludge.</title>
        <authorList>
            <person name="Sheng M."/>
        </authorList>
    </citation>
    <scope>NUCLEOTIDE SEQUENCE [LARGE SCALE GENOMIC DNA]</scope>
    <source>
        <strain evidence="3 4">HX-2-15</strain>
    </source>
</reference>
<comment type="caution">
    <text evidence="3">The sequence shown here is derived from an EMBL/GenBank/DDBJ whole genome shotgun (WGS) entry which is preliminary data.</text>
</comment>
<dbReference type="Gene3D" id="3.30.1330.60">
    <property type="entry name" value="OmpA-like domain"/>
    <property type="match status" value="1"/>
</dbReference>
<gene>
    <name evidence="3" type="ORF">FAZ21_19345</name>
</gene>
<dbReference type="SUPFAM" id="SSF103088">
    <property type="entry name" value="OmpA-like"/>
    <property type="match status" value="1"/>
</dbReference>
<dbReference type="OrthoDB" id="8588894at2"/>
<feature type="compositionally biased region" description="Basic and acidic residues" evidence="1">
    <location>
        <begin position="20"/>
        <end position="36"/>
    </location>
</feature>
<dbReference type="AlphaFoldDB" id="A0A4U0P9V1"/>
<evidence type="ECO:0000256" key="1">
    <source>
        <dbReference type="SAM" id="MobiDB-lite"/>
    </source>
</evidence>
<name>A0A4U0P9V1_9NEIS</name>
<accession>A0A4U0P9V1</accession>
<dbReference type="Pfam" id="PF00691">
    <property type="entry name" value="OmpA"/>
    <property type="match status" value="1"/>
</dbReference>
<keyword evidence="4" id="KW-1185">Reference proteome</keyword>
<protein>
    <recommendedName>
        <fullName evidence="2">OmpA-like domain-containing protein</fullName>
    </recommendedName>
</protein>
<organism evidence="3 4">
    <name type="scientific">Chitiniphilus eburneus</name>
    <dbReference type="NCBI Taxonomy" id="2571148"/>
    <lineage>
        <taxon>Bacteria</taxon>
        <taxon>Pseudomonadati</taxon>
        <taxon>Pseudomonadota</taxon>
        <taxon>Betaproteobacteria</taxon>
        <taxon>Neisseriales</taxon>
        <taxon>Chitinibacteraceae</taxon>
        <taxon>Chitiniphilus</taxon>
    </lineage>
</organism>
<evidence type="ECO:0000313" key="3">
    <source>
        <dbReference type="EMBL" id="TJZ64239.1"/>
    </source>
</evidence>
<dbReference type="RefSeq" id="WP_136775078.1">
    <property type="nucleotide sequence ID" value="NZ_CP156074.1"/>
</dbReference>
<feature type="domain" description="OmpA-like" evidence="2">
    <location>
        <begin position="61"/>
        <end position="134"/>
    </location>
</feature>
<sequence>MRIVIGLLGLALLAGCADTPKKAEPAKDDGKWRKEAPATPAAKPTPTPVPAATPALDPNTFSFDKMSISLSDADKVRVAALADKAKAAGTVSIRGFCDRNEVGNAKDAAIARATAVRNELVKAGVPAAKIRVRYTTDQPRHVAVVEFQ</sequence>
<dbReference type="InterPro" id="IPR006665">
    <property type="entry name" value="OmpA-like"/>
</dbReference>
<evidence type="ECO:0000259" key="2">
    <source>
        <dbReference type="Pfam" id="PF00691"/>
    </source>
</evidence>
<proteinExistence type="predicted"/>
<evidence type="ECO:0000313" key="4">
    <source>
        <dbReference type="Proteomes" id="UP000310016"/>
    </source>
</evidence>
<dbReference type="Proteomes" id="UP000310016">
    <property type="component" value="Unassembled WGS sequence"/>
</dbReference>